<gene>
    <name evidence="5" type="ORF">C6I21_06330</name>
</gene>
<keyword evidence="1" id="KW-0805">Transcription regulation</keyword>
<dbReference type="Pfam" id="PF00356">
    <property type="entry name" value="LacI"/>
    <property type="match status" value="1"/>
</dbReference>
<dbReference type="GO" id="GO:0003700">
    <property type="term" value="F:DNA-binding transcription factor activity"/>
    <property type="evidence" value="ECO:0007669"/>
    <property type="project" value="TreeGrafter"/>
</dbReference>
<name>A0A2P6MI35_ALKUR</name>
<evidence type="ECO:0000256" key="2">
    <source>
        <dbReference type="ARBA" id="ARBA00023125"/>
    </source>
</evidence>
<dbReference type="InterPro" id="IPR010982">
    <property type="entry name" value="Lambda_DNA-bd_dom_sf"/>
</dbReference>
<evidence type="ECO:0000313" key="6">
    <source>
        <dbReference type="Proteomes" id="UP000243650"/>
    </source>
</evidence>
<dbReference type="AlphaFoldDB" id="A0A2P6MI35"/>
<dbReference type="PANTHER" id="PTHR30146:SF146">
    <property type="entry name" value="HTH-TYPE TRANSCRIPTIONAL REGULATOR TRER"/>
    <property type="match status" value="1"/>
</dbReference>
<dbReference type="Pfam" id="PF13377">
    <property type="entry name" value="Peripla_BP_3"/>
    <property type="match status" value="1"/>
</dbReference>
<dbReference type="EMBL" id="PVNS01000005">
    <property type="protein sequence ID" value="PRO65918.1"/>
    <property type="molecule type" value="Genomic_DNA"/>
</dbReference>
<comment type="caution">
    <text evidence="5">The sequence shown here is derived from an EMBL/GenBank/DDBJ whole genome shotgun (WGS) entry which is preliminary data.</text>
</comment>
<dbReference type="PANTHER" id="PTHR30146">
    <property type="entry name" value="LACI-RELATED TRANSCRIPTIONAL REPRESSOR"/>
    <property type="match status" value="1"/>
</dbReference>
<reference evidence="5 6" key="1">
    <citation type="submission" date="2018-03" db="EMBL/GenBank/DDBJ databases">
        <title>Bacillus urumqiensis sp. nov., a moderately haloalkaliphilic bacterium isolated from a salt lake.</title>
        <authorList>
            <person name="Zhao B."/>
            <person name="Liao Z."/>
        </authorList>
    </citation>
    <scope>NUCLEOTIDE SEQUENCE [LARGE SCALE GENOMIC DNA]</scope>
    <source>
        <strain evidence="5 6">BZ-SZ-XJ18</strain>
    </source>
</reference>
<evidence type="ECO:0000313" key="5">
    <source>
        <dbReference type="EMBL" id="PRO65918.1"/>
    </source>
</evidence>
<dbReference type="InterPro" id="IPR000843">
    <property type="entry name" value="HTH_LacI"/>
</dbReference>
<keyword evidence="2" id="KW-0238">DNA-binding</keyword>
<dbReference type="PROSITE" id="PS00356">
    <property type="entry name" value="HTH_LACI_1"/>
    <property type="match status" value="1"/>
</dbReference>
<evidence type="ECO:0000259" key="4">
    <source>
        <dbReference type="PROSITE" id="PS50932"/>
    </source>
</evidence>
<dbReference type="CDD" id="cd01542">
    <property type="entry name" value="PBP1_TreR-like"/>
    <property type="match status" value="1"/>
</dbReference>
<dbReference type="GO" id="GO:0000976">
    <property type="term" value="F:transcription cis-regulatory region binding"/>
    <property type="evidence" value="ECO:0007669"/>
    <property type="project" value="TreeGrafter"/>
</dbReference>
<organism evidence="5 6">
    <name type="scientific">Alkalicoccus urumqiensis</name>
    <name type="common">Bacillus urumqiensis</name>
    <dbReference type="NCBI Taxonomy" id="1548213"/>
    <lineage>
        <taxon>Bacteria</taxon>
        <taxon>Bacillati</taxon>
        <taxon>Bacillota</taxon>
        <taxon>Bacilli</taxon>
        <taxon>Bacillales</taxon>
        <taxon>Bacillaceae</taxon>
        <taxon>Alkalicoccus</taxon>
    </lineage>
</organism>
<dbReference type="SUPFAM" id="SSF53822">
    <property type="entry name" value="Periplasmic binding protein-like I"/>
    <property type="match status" value="1"/>
</dbReference>
<evidence type="ECO:0000256" key="1">
    <source>
        <dbReference type="ARBA" id="ARBA00023015"/>
    </source>
</evidence>
<dbReference type="InterPro" id="IPR046335">
    <property type="entry name" value="LacI/GalR-like_sensor"/>
</dbReference>
<evidence type="ECO:0000256" key="3">
    <source>
        <dbReference type="ARBA" id="ARBA00023163"/>
    </source>
</evidence>
<dbReference type="OrthoDB" id="3180992at2"/>
<dbReference type="InterPro" id="IPR028082">
    <property type="entry name" value="Peripla_BP_I"/>
</dbReference>
<dbReference type="Gene3D" id="3.40.50.2300">
    <property type="match status" value="2"/>
</dbReference>
<feature type="domain" description="HTH lacI-type" evidence="4">
    <location>
        <begin position="2"/>
        <end position="56"/>
    </location>
</feature>
<accession>A0A2P6MI35</accession>
<dbReference type="SUPFAM" id="SSF47413">
    <property type="entry name" value="lambda repressor-like DNA-binding domains"/>
    <property type="match status" value="1"/>
</dbReference>
<protein>
    <submittedName>
        <fullName evidence="5">LacI family transcriptional regulator</fullName>
    </submittedName>
</protein>
<keyword evidence="6" id="KW-1185">Reference proteome</keyword>
<dbReference type="PRINTS" id="PR00036">
    <property type="entry name" value="HTHLACI"/>
</dbReference>
<dbReference type="Proteomes" id="UP000243650">
    <property type="component" value="Unassembled WGS sequence"/>
</dbReference>
<proteinExistence type="predicted"/>
<dbReference type="PROSITE" id="PS50932">
    <property type="entry name" value="HTH_LACI_2"/>
    <property type="match status" value="1"/>
</dbReference>
<dbReference type="CDD" id="cd01392">
    <property type="entry name" value="HTH_LacI"/>
    <property type="match status" value="1"/>
</dbReference>
<sequence length="330" mass="36307">MVTINDIARQAGVSRTTVSRVLNASGYVSHEARKAVEQVIKDTGYVPSEHAKSLRLKRTKAVGVIIPRISTETTSRIVDGISRAVEEAGYHILLANSNLQPEKEIEHMQFLESRRVDGIILLATNREARVTEALQNLKIPAAVVGQDFEDASSVIFKDYEAAGAVVRQLIAAGKTRIGFIGVDDSDEAVGRRRRLAYEDALHEAGITPEAAWVQTAGFDLPSGEKAAERMLQECVEVPDAVFAVTDRLAAGAQHVFQQRGYRIPEEVQIAGMGGTEIAAYMSPPLWTADYQYEEAGEEAVRLLMEQIQSGKKKVEKSRISYRLLNTDRLS</sequence>
<dbReference type="SMART" id="SM00354">
    <property type="entry name" value="HTH_LACI"/>
    <property type="match status" value="1"/>
</dbReference>
<keyword evidence="3" id="KW-0804">Transcription</keyword>
<dbReference type="Gene3D" id="1.10.260.40">
    <property type="entry name" value="lambda repressor-like DNA-binding domains"/>
    <property type="match status" value="1"/>
</dbReference>
<dbReference type="RefSeq" id="WP_105958602.1">
    <property type="nucleotide sequence ID" value="NZ_PVNS01000005.1"/>
</dbReference>